<organism evidence="1 2">
    <name type="scientific">Dallia pectoralis</name>
    <name type="common">Alaska blackfish</name>
    <dbReference type="NCBI Taxonomy" id="75939"/>
    <lineage>
        <taxon>Eukaryota</taxon>
        <taxon>Metazoa</taxon>
        <taxon>Chordata</taxon>
        <taxon>Craniata</taxon>
        <taxon>Vertebrata</taxon>
        <taxon>Euteleostomi</taxon>
        <taxon>Actinopterygii</taxon>
        <taxon>Neopterygii</taxon>
        <taxon>Teleostei</taxon>
        <taxon>Protacanthopterygii</taxon>
        <taxon>Esociformes</taxon>
        <taxon>Umbridae</taxon>
        <taxon>Dallia</taxon>
    </lineage>
</organism>
<evidence type="ECO:0000313" key="2">
    <source>
        <dbReference type="Proteomes" id="UP001157502"/>
    </source>
</evidence>
<comment type="caution">
    <text evidence="1">The sequence shown here is derived from an EMBL/GenBank/DDBJ whole genome shotgun (WGS) entry which is preliminary data.</text>
</comment>
<keyword evidence="2" id="KW-1185">Reference proteome</keyword>
<evidence type="ECO:0000313" key="1">
    <source>
        <dbReference type="EMBL" id="KAJ8001741.1"/>
    </source>
</evidence>
<gene>
    <name evidence="1" type="ORF">DPEC_G00172590</name>
</gene>
<reference evidence="1" key="1">
    <citation type="submission" date="2021-05" db="EMBL/GenBank/DDBJ databases">
        <authorList>
            <person name="Pan Q."/>
            <person name="Jouanno E."/>
            <person name="Zahm M."/>
            <person name="Klopp C."/>
            <person name="Cabau C."/>
            <person name="Louis A."/>
            <person name="Berthelot C."/>
            <person name="Parey E."/>
            <person name="Roest Crollius H."/>
            <person name="Montfort J."/>
            <person name="Robinson-Rechavi M."/>
            <person name="Bouchez O."/>
            <person name="Lampietro C."/>
            <person name="Lopez Roques C."/>
            <person name="Donnadieu C."/>
            <person name="Postlethwait J."/>
            <person name="Bobe J."/>
            <person name="Dillon D."/>
            <person name="Chandos A."/>
            <person name="von Hippel F."/>
            <person name="Guiguen Y."/>
        </authorList>
    </citation>
    <scope>NUCLEOTIDE SEQUENCE</scope>
    <source>
        <strain evidence="1">YG-Jan2019</strain>
    </source>
</reference>
<name>A0ACC2GDJ6_DALPE</name>
<protein>
    <submittedName>
        <fullName evidence="1">Uncharacterized protein</fullName>
    </submittedName>
</protein>
<dbReference type="EMBL" id="CM055741">
    <property type="protein sequence ID" value="KAJ8001741.1"/>
    <property type="molecule type" value="Genomic_DNA"/>
</dbReference>
<proteinExistence type="predicted"/>
<sequence length="90" mass="10244">MTNFEVTPYGGSLYSLTLHCLLRNRLLTAVCISTTRGQKSLPPFVLETKKMTSRVHNQGLGRSWNTTRAAEEQEHYQGPERNWYVLSGNT</sequence>
<accession>A0ACC2GDJ6</accession>
<dbReference type="Proteomes" id="UP001157502">
    <property type="component" value="Chromosome 14"/>
</dbReference>